<evidence type="ECO:0000256" key="1">
    <source>
        <dbReference type="SAM" id="Coils"/>
    </source>
</evidence>
<dbReference type="EMBL" id="CAMPGE010019165">
    <property type="protein sequence ID" value="CAI2377518.1"/>
    <property type="molecule type" value="Genomic_DNA"/>
</dbReference>
<sequence length="271" mass="31571">MSFESEVEQKDKLISILEAENTTLKLSLEEKEEKINELEKWMSILKENQACSDNENIISSVNKSMATIEKLRLEKFYLKKMLTTEKKRYNDLKSAFIELRQAAKDKEIEYKDLSKQQLVEDKLSLQNTIMNLSTEIESLSVKNEEFLSILTTKDFYKEYQESQEELKNLREAHTILINLIKDQEITVQNMINIKELNFEESNDLLKDTSTILGYDVSHMNRTLTSQRSPLSEIDMNKGRESSISSLFSCNAIGTLLHGQKMREVEMNMKNE</sequence>
<organism evidence="2 3">
    <name type="scientific">Euplotes crassus</name>
    <dbReference type="NCBI Taxonomy" id="5936"/>
    <lineage>
        <taxon>Eukaryota</taxon>
        <taxon>Sar</taxon>
        <taxon>Alveolata</taxon>
        <taxon>Ciliophora</taxon>
        <taxon>Intramacronucleata</taxon>
        <taxon>Spirotrichea</taxon>
        <taxon>Hypotrichia</taxon>
        <taxon>Euplotida</taxon>
        <taxon>Euplotidae</taxon>
        <taxon>Moneuplotes</taxon>
    </lineage>
</organism>
<dbReference type="Proteomes" id="UP001295684">
    <property type="component" value="Unassembled WGS sequence"/>
</dbReference>
<proteinExistence type="predicted"/>
<reference evidence="2" key="1">
    <citation type="submission" date="2023-07" db="EMBL/GenBank/DDBJ databases">
        <authorList>
            <consortium name="AG Swart"/>
            <person name="Singh M."/>
            <person name="Singh A."/>
            <person name="Seah K."/>
            <person name="Emmerich C."/>
        </authorList>
    </citation>
    <scope>NUCLEOTIDE SEQUENCE</scope>
    <source>
        <strain evidence="2">DP1</strain>
    </source>
</reference>
<feature type="coiled-coil region" evidence="1">
    <location>
        <begin position="14"/>
        <end position="48"/>
    </location>
</feature>
<gene>
    <name evidence="2" type="ORF">ECRASSUSDP1_LOCUS18904</name>
</gene>
<evidence type="ECO:0000313" key="3">
    <source>
        <dbReference type="Proteomes" id="UP001295684"/>
    </source>
</evidence>
<keyword evidence="3" id="KW-1185">Reference proteome</keyword>
<name>A0AAD1XQW3_EUPCR</name>
<dbReference type="AlphaFoldDB" id="A0AAD1XQW3"/>
<protein>
    <submittedName>
        <fullName evidence="2">Uncharacterized protein</fullName>
    </submittedName>
</protein>
<comment type="caution">
    <text evidence="2">The sequence shown here is derived from an EMBL/GenBank/DDBJ whole genome shotgun (WGS) entry which is preliminary data.</text>
</comment>
<evidence type="ECO:0000313" key="2">
    <source>
        <dbReference type="EMBL" id="CAI2377518.1"/>
    </source>
</evidence>
<keyword evidence="1" id="KW-0175">Coiled coil</keyword>
<accession>A0AAD1XQW3</accession>
<feature type="coiled-coil region" evidence="1">
    <location>
        <begin position="96"/>
        <end position="179"/>
    </location>
</feature>